<dbReference type="InterPro" id="IPR029787">
    <property type="entry name" value="Nucleotide_cyclase"/>
</dbReference>
<dbReference type="AlphaFoldDB" id="A0A512H8T2"/>
<keyword evidence="3" id="KW-0175">Coiled coil</keyword>
<comment type="caution">
    <text evidence="5">The sequence shown here is derived from an EMBL/GenBank/DDBJ whole genome shotgun (WGS) entry which is preliminary data.</text>
</comment>
<dbReference type="InterPro" id="IPR043128">
    <property type="entry name" value="Rev_trsase/Diguanyl_cyclase"/>
</dbReference>
<dbReference type="InterPro" id="IPR000160">
    <property type="entry name" value="GGDEF_dom"/>
</dbReference>
<reference evidence="5 6" key="1">
    <citation type="submission" date="2019-07" db="EMBL/GenBank/DDBJ databases">
        <title>Whole genome shotgun sequence of Rhodospirillum oryzae NBRC 107573.</title>
        <authorList>
            <person name="Hosoyama A."/>
            <person name="Uohara A."/>
            <person name="Ohji S."/>
            <person name="Ichikawa N."/>
        </authorList>
    </citation>
    <scope>NUCLEOTIDE SEQUENCE [LARGE SCALE GENOMIC DNA]</scope>
    <source>
        <strain evidence="5 6">NBRC 107573</strain>
    </source>
</reference>
<dbReference type="EMBL" id="BJZO01000051">
    <property type="protein sequence ID" value="GEO81866.1"/>
    <property type="molecule type" value="Genomic_DNA"/>
</dbReference>
<accession>A0A512H8T2</accession>
<feature type="domain" description="GGDEF" evidence="4">
    <location>
        <begin position="71"/>
        <end position="205"/>
    </location>
</feature>
<gene>
    <name evidence="5" type="ORF">ROR02_19970</name>
</gene>
<dbReference type="InterPro" id="IPR050469">
    <property type="entry name" value="Diguanylate_Cyclase"/>
</dbReference>
<evidence type="ECO:0000256" key="1">
    <source>
        <dbReference type="ARBA" id="ARBA00012528"/>
    </source>
</evidence>
<evidence type="ECO:0000256" key="2">
    <source>
        <dbReference type="ARBA" id="ARBA00034247"/>
    </source>
</evidence>
<dbReference type="RefSeq" id="WP_147163887.1">
    <property type="nucleotide sequence ID" value="NZ_BJZO01000051.1"/>
</dbReference>
<comment type="catalytic activity">
    <reaction evidence="2">
        <text>2 GTP = 3',3'-c-di-GMP + 2 diphosphate</text>
        <dbReference type="Rhea" id="RHEA:24898"/>
        <dbReference type="ChEBI" id="CHEBI:33019"/>
        <dbReference type="ChEBI" id="CHEBI:37565"/>
        <dbReference type="ChEBI" id="CHEBI:58805"/>
        <dbReference type="EC" id="2.7.7.65"/>
    </reaction>
</comment>
<dbReference type="PROSITE" id="PS50887">
    <property type="entry name" value="GGDEF"/>
    <property type="match status" value="1"/>
</dbReference>
<sequence length="207" mass="22427">MVARDARTIETLKAENAQLREILAITEDNLRASQEEVLRLSTTDTLTGVFSRRHFMDLADQEISRARRYKRPLAVLVVVLDNMRAINDAHGTERGDAVLGAMGSAILRMVRTADVVGRTAGSEFTVLLPETEREGCIALADRVVSEMTRAASEVLRGVAPLPSVSLGATHVVRDDVIFDMAVRRADEAVAQARAQGGDRAVYLAAGA</sequence>
<evidence type="ECO:0000259" key="4">
    <source>
        <dbReference type="PROSITE" id="PS50887"/>
    </source>
</evidence>
<dbReference type="Gene3D" id="3.30.70.270">
    <property type="match status" value="1"/>
</dbReference>
<proteinExistence type="predicted"/>
<evidence type="ECO:0000313" key="6">
    <source>
        <dbReference type="Proteomes" id="UP000321567"/>
    </source>
</evidence>
<evidence type="ECO:0000313" key="5">
    <source>
        <dbReference type="EMBL" id="GEO81866.1"/>
    </source>
</evidence>
<dbReference type="GO" id="GO:0052621">
    <property type="term" value="F:diguanylate cyclase activity"/>
    <property type="evidence" value="ECO:0007669"/>
    <property type="project" value="UniProtKB-EC"/>
</dbReference>
<dbReference type="CDD" id="cd01949">
    <property type="entry name" value="GGDEF"/>
    <property type="match status" value="1"/>
</dbReference>
<name>A0A512H8T2_9PROT</name>
<dbReference type="EC" id="2.7.7.65" evidence="1"/>
<dbReference type="SUPFAM" id="SSF55073">
    <property type="entry name" value="Nucleotide cyclase"/>
    <property type="match status" value="1"/>
</dbReference>
<keyword evidence="6" id="KW-1185">Reference proteome</keyword>
<dbReference type="SMART" id="SM00267">
    <property type="entry name" value="GGDEF"/>
    <property type="match status" value="1"/>
</dbReference>
<dbReference type="PANTHER" id="PTHR45138">
    <property type="entry name" value="REGULATORY COMPONENTS OF SENSORY TRANSDUCTION SYSTEM"/>
    <property type="match status" value="1"/>
</dbReference>
<dbReference type="OrthoDB" id="9812260at2"/>
<dbReference type="NCBIfam" id="TIGR00254">
    <property type="entry name" value="GGDEF"/>
    <property type="match status" value="1"/>
</dbReference>
<dbReference type="PANTHER" id="PTHR45138:SF9">
    <property type="entry name" value="DIGUANYLATE CYCLASE DGCM-RELATED"/>
    <property type="match status" value="1"/>
</dbReference>
<dbReference type="Pfam" id="PF00990">
    <property type="entry name" value="GGDEF"/>
    <property type="match status" value="1"/>
</dbReference>
<organism evidence="5 6">
    <name type="scientific">Pararhodospirillum oryzae</name>
    <dbReference type="NCBI Taxonomy" id="478448"/>
    <lineage>
        <taxon>Bacteria</taxon>
        <taxon>Pseudomonadati</taxon>
        <taxon>Pseudomonadota</taxon>
        <taxon>Alphaproteobacteria</taxon>
        <taxon>Rhodospirillales</taxon>
        <taxon>Rhodospirillaceae</taxon>
        <taxon>Pararhodospirillum</taxon>
    </lineage>
</organism>
<protein>
    <recommendedName>
        <fullName evidence="1">diguanylate cyclase</fullName>
        <ecNumber evidence="1">2.7.7.65</ecNumber>
    </recommendedName>
</protein>
<evidence type="ECO:0000256" key="3">
    <source>
        <dbReference type="SAM" id="Coils"/>
    </source>
</evidence>
<dbReference type="Proteomes" id="UP000321567">
    <property type="component" value="Unassembled WGS sequence"/>
</dbReference>
<feature type="coiled-coil region" evidence="3">
    <location>
        <begin position="9"/>
        <end position="36"/>
    </location>
</feature>